<reference evidence="1 2" key="1">
    <citation type="submission" date="2015-01" db="EMBL/GenBank/DDBJ databases">
        <authorList>
            <person name="MANFREDI Pablo"/>
        </authorList>
    </citation>
    <scope>NUCLEOTIDE SEQUENCE [LARGE SCALE GENOMIC DNA]</scope>
    <source>
        <strain evidence="1 2">Ccy74</strain>
    </source>
</reference>
<protein>
    <submittedName>
        <fullName evidence="1">Uncharacterized protein</fullName>
    </submittedName>
</protein>
<accession>A0A0B7HNR8</accession>
<dbReference type="AlphaFoldDB" id="A0A0B7HNR8"/>
<dbReference type="Proteomes" id="UP000038083">
    <property type="component" value="Unassembled WGS sequence"/>
</dbReference>
<name>A0A0B7HNR8_9FLAO</name>
<gene>
    <name evidence="1" type="ORF">CCYN74_50013</name>
</gene>
<dbReference type="EMBL" id="CDOG01000045">
    <property type="protein sequence ID" value="CEN40935.1"/>
    <property type="molecule type" value="Genomic_DNA"/>
</dbReference>
<proteinExistence type="predicted"/>
<evidence type="ECO:0000313" key="1">
    <source>
        <dbReference type="EMBL" id="CEN40935.1"/>
    </source>
</evidence>
<dbReference type="RefSeq" id="WP_231555510.1">
    <property type="nucleotide sequence ID" value="NZ_CDOF01000090.1"/>
</dbReference>
<sequence length="166" mass="19697">MINLESIVLSHSRYTEQVMFVSDAVKGKVSTNNNPFSVDTKEGDFLYLTNRKFERYSYLYDNLEENEVYYNATMRLGYTSLLICQKIGYLENTKLNFPRIEKRVSCNRLNDKYCVFQNPLDKLFDYDHNDIIGIYEDYDTALTYFNLFSRQTSVLLAKIKSHIDWH</sequence>
<evidence type="ECO:0000313" key="2">
    <source>
        <dbReference type="Proteomes" id="UP000038083"/>
    </source>
</evidence>
<organism evidence="1 2">
    <name type="scientific">Capnocytophaga cynodegmi</name>
    <dbReference type="NCBI Taxonomy" id="28189"/>
    <lineage>
        <taxon>Bacteria</taxon>
        <taxon>Pseudomonadati</taxon>
        <taxon>Bacteroidota</taxon>
        <taxon>Flavobacteriia</taxon>
        <taxon>Flavobacteriales</taxon>
        <taxon>Flavobacteriaceae</taxon>
        <taxon>Capnocytophaga</taxon>
    </lineage>
</organism>